<evidence type="ECO:0000256" key="3">
    <source>
        <dbReference type="ARBA" id="ARBA00004910"/>
    </source>
</evidence>
<dbReference type="InterPro" id="IPR016193">
    <property type="entry name" value="Cytidine_deaminase-like"/>
</dbReference>
<dbReference type="GO" id="GO:0008703">
    <property type="term" value="F:5-amino-6-(5-phosphoribosylamino)uracil reductase activity"/>
    <property type="evidence" value="ECO:0007669"/>
    <property type="project" value="UniProtKB-EC"/>
</dbReference>
<dbReference type="SUPFAM" id="SSF53927">
    <property type="entry name" value="Cytidine deaminase-like"/>
    <property type="match status" value="1"/>
</dbReference>
<reference evidence="14 15" key="1">
    <citation type="journal article" date="2018" name="Int. J. Syst. Evol. Microbiol.">
        <title>Uliginosibacterium sediminicola sp. nov., isolated from freshwater sediment.</title>
        <authorList>
            <person name="Hwang W.M."/>
            <person name="Kim S.M."/>
            <person name="Kang K."/>
            <person name="Ahn T.Y."/>
        </authorList>
    </citation>
    <scope>NUCLEOTIDE SEQUENCE [LARGE SCALE GENOMIC DNA]</scope>
    <source>
        <strain evidence="14 15">M1-21</strain>
    </source>
</reference>
<keyword evidence="11" id="KW-0511">Multifunctional enzyme</keyword>
<feature type="domain" description="CMP/dCMP-type deaminase" evidence="13">
    <location>
        <begin position="1"/>
        <end position="127"/>
    </location>
</feature>
<dbReference type="InterPro" id="IPR004794">
    <property type="entry name" value="Eubact_RibD"/>
</dbReference>
<dbReference type="PANTHER" id="PTHR38011">
    <property type="entry name" value="DIHYDROFOLATE REDUCTASE FAMILY PROTEIN (AFU_ORTHOLOGUE AFUA_8G06820)"/>
    <property type="match status" value="1"/>
</dbReference>
<dbReference type="InterPro" id="IPR002125">
    <property type="entry name" value="CMP_dCMP_dom"/>
</dbReference>
<dbReference type="Pfam" id="PF01872">
    <property type="entry name" value="RibD_C"/>
    <property type="match status" value="1"/>
</dbReference>
<dbReference type="InterPro" id="IPR050765">
    <property type="entry name" value="Riboflavin_Biosynth_HTPR"/>
</dbReference>
<evidence type="ECO:0000256" key="10">
    <source>
        <dbReference type="ARBA" id="ARBA00023002"/>
    </source>
</evidence>
<dbReference type="PANTHER" id="PTHR38011:SF7">
    <property type="entry name" value="2,5-DIAMINO-6-RIBOSYLAMINO-4(3H)-PYRIMIDINONE 5'-PHOSPHATE REDUCTASE"/>
    <property type="match status" value="1"/>
</dbReference>
<dbReference type="InterPro" id="IPR024072">
    <property type="entry name" value="DHFR-like_dom_sf"/>
</dbReference>
<evidence type="ECO:0000256" key="2">
    <source>
        <dbReference type="ARBA" id="ARBA00004882"/>
    </source>
</evidence>
<evidence type="ECO:0000256" key="6">
    <source>
        <dbReference type="ARBA" id="ARBA00022619"/>
    </source>
</evidence>
<dbReference type="InterPro" id="IPR002734">
    <property type="entry name" value="RibDG_C"/>
</dbReference>
<comment type="cofactor">
    <cofactor evidence="12">
        <name>Zn(2+)</name>
        <dbReference type="ChEBI" id="CHEBI:29105"/>
    </cofactor>
    <text evidence="12">Binds 1 zinc ion.</text>
</comment>
<comment type="pathway">
    <text evidence="2 12">Cofactor biosynthesis; riboflavin biosynthesis; 5-amino-6-(D-ribitylamino)uracil from GTP: step 2/4.</text>
</comment>
<comment type="catalytic activity">
    <reaction evidence="12">
        <text>2,5-diamino-6-hydroxy-4-(5-phosphoribosylamino)-pyrimidine + H2O + H(+) = 5-amino-6-(5-phospho-D-ribosylamino)uracil + NH4(+)</text>
        <dbReference type="Rhea" id="RHEA:21868"/>
        <dbReference type="ChEBI" id="CHEBI:15377"/>
        <dbReference type="ChEBI" id="CHEBI:15378"/>
        <dbReference type="ChEBI" id="CHEBI:28938"/>
        <dbReference type="ChEBI" id="CHEBI:58453"/>
        <dbReference type="ChEBI" id="CHEBI:58614"/>
        <dbReference type="EC" id="3.5.4.26"/>
    </reaction>
</comment>
<dbReference type="Proteomes" id="UP001410394">
    <property type="component" value="Unassembled WGS sequence"/>
</dbReference>
<dbReference type="PIRSF" id="PIRSF006769">
    <property type="entry name" value="RibD"/>
    <property type="match status" value="1"/>
</dbReference>
<evidence type="ECO:0000313" key="15">
    <source>
        <dbReference type="Proteomes" id="UP001410394"/>
    </source>
</evidence>
<dbReference type="NCBIfam" id="TIGR00227">
    <property type="entry name" value="ribD_Cterm"/>
    <property type="match status" value="1"/>
</dbReference>
<keyword evidence="7 12" id="KW-0479">Metal-binding</keyword>
<dbReference type="PROSITE" id="PS00903">
    <property type="entry name" value="CYT_DCMP_DEAMINASES_1"/>
    <property type="match status" value="1"/>
</dbReference>
<evidence type="ECO:0000259" key="13">
    <source>
        <dbReference type="PROSITE" id="PS51747"/>
    </source>
</evidence>
<dbReference type="InterPro" id="IPR016192">
    <property type="entry name" value="APOBEC/CMP_deaminase_Zn-bd"/>
</dbReference>
<dbReference type="Gene3D" id="3.40.430.10">
    <property type="entry name" value="Dihydrofolate Reductase, subunit A"/>
    <property type="match status" value="1"/>
</dbReference>
<comment type="similarity">
    <text evidence="5 12">In the C-terminal section; belongs to the HTP reductase family.</text>
</comment>
<comment type="function">
    <text evidence="1 12">Converts 2,5-diamino-6-(ribosylamino)-4(3h)-pyrimidinone 5'-phosphate into 5-amino-6-(ribosylamino)-2,4(1h,3h)-pyrimidinedione 5'-phosphate.</text>
</comment>
<dbReference type="NCBIfam" id="TIGR00326">
    <property type="entry name" value="eubact_ribD"/>
    <property type="match status" value="1"/>
</dbReference>
<dbReference type="EMBL" id="JBDIVE010000006">
    <property type="protein sequence ID" value="MEN3069348.1"/>
    <property type="molecule type" value="Genomic_DNA"/>
</dbReference>
<evidence type="ECO:0000256" key="4">
    <source>
        <dbReference type="ARBA" id="ARBA00005259"/>
    </source>
</evidence>
<keyword evidence="9 12" id="KW-0521">NADP</keyword>
<dbReference type="SUPFAM" id="SSF53597">
    <property type="entry name" value="Dihydrofolate reductase-like"/>
    <property type="match status" value="1"/>
</dbReference>
<keyword evidence="8 12" id="KW-0862">Zinc</keyword>
<comment type="catalytic activity">
    <reaction evidence="12">
        <text>5-amino-6-(5-phospho-D-ribitylamino)uracil + NADP(+) = 5-amino-6-(5-phospho-D-ribosylamino)uracil + NADPH + H(+)</text>
        <dbReference type="Rhea" id="RHEA:17845"/>
        <dbReference type="ChEBI" id="CHEBI:15378"/>
        <dbReference type="ChEBI" id="CHEBI:57783"/>
        <dbReference type="ChEBI" id="CHEBI:58349"/>
        <dbReference type="ChEBI" id="CHEBI:58421"/>
        <dbReference type="ChEBI" id="CHEBI:58453"/>
        <dbReference type="EC" id="1.1.1.193"/>
    </reaction>
</comment>
<comment type="caution">
    <text evidence="14">The sequence shown here is derived from an EMBL/GenBank/DDBJ whole genome shotgun (WGS) entry which is preliminary data.</text>
</comment>
<name>A0ABU9YZW8_9RHOO</name>
<evidence type="ECO:0000256" key="7">
    <source>
        <dbReference type="ARBA" id="ARBA00022723"/>
    </source>
</evidence>
<keyword evidence="12 14" id="KW-0378">Hydrolase</keyword>
<accession>A0ABU9YZW8</accession>
<protein>
    <recommendedName>
        <fullName evidence="12">Riboflavin biosynthesis protein RibD</fullName>
    </recommendedName>
    <domain>
        <recommendedName>
            <fullName evidence="12">Diaminohydroxyphosphoribosylaminopyrimidine deaminase</fullName>
            <shortName evidence="12">DRAP deaminase</shortName>
            <ecNumber evidence="12">3.5.4.26</ecNumber>
        </recommendedName>
        <alternativeName>
            <fullName evidence="12">Riboflavin-specific deaminase</fullName>
        </alternativeName>
    </domain>
    <domain>
        <recommendedName>
            <fullName evidence="12">5-amino-6-(5-phosphoribosylamino)uracil reductase</fullName>
            <ecNumber evidence="12">1.1.1.193</ecNumber>
        </recommendedName>
        <alternativeName>
            <fullName evidence="12">HTP reductase</fullName>
        </alternativeName>
    </domain>
</protein>
<dbReference type="EC" id="1.1.1.193" evidence="12"/>
<dbReference type="CDD" id="cd01284">
    <property type="entry name" value="Riboflavin_deaminase-reductase"/>
    <property type="match status" value="1"/>
</dbReference>
<sequence length="362" mass="38216">MIKPDFMRRALQLAERGLYTTSPNPRVGCVIVNAAGEIIGEGWTQPAGQNHAEIQALNDAAARGHSVAGATVYVTLEPCAHFGRTPPCCDALIRAGVGHVVSAMSDPNPLVAGQGLARIAAAGIGVTENLLADEALALNRGFVQRMTQGRPLLRLKIAASLDGRTALANGESQWITGEAARADGHHWRARSCAILTGIGTVLADDPLLNVRAVETPRQPTKVIVDSQLRMPPGAAILRTPGCLIATTVQDAKQHAPLLAAGAEILVLPAHEGRVDLQALVAALAKRNFNEVHVEAGAILNGALLSAGCADELLVYLAPTLLGPSARAMLDFPALPHLAEASRWQIEDQRLFGTDLRLMLRRA</sequence>
<keyword evidence="15" id="KW-1185">Reference proteome</keyword>
<dbReference type="PROSITE" id="PS51747">
    <property type="entry name" value="CYT_DCMP_DEAMINASES_2"/>
    <property type="match status" value="1"/>
</dbReference>
<organism evidence="14 15">
    <name type="scientific">Uliginosibacterium sediminicola</name>
    <dbReference type="NCBI Taxonomy" id="2024550"/>
    <lineage>
        <taxon>Bacteria</taxon>
        <taxon>Pseudomonadati</taxon>
        <taxon>Pseudomonadota</taxon>
        <taxon>Betaproteobacteria</taxon>
        <taxon>Rhodocyclales</taxon>
        <taxon>Zoogloeaceae</taxon>
        <taxon>Uliginosibacterium</taxon>
    </lineage>
</organism>
<dbReference type="Pfam" id="PF00383">
    <property type="entry name" value="dCMP_cyt_deam_1"/>
    <property type="match status" value="1"/>
</dbReference>
<proteinExistence type="inferred from homology"/>
<evidence type="ECO:0000256" key="5">
    <source>
        <dbReference type="ARBA" id="ARBA00007417"/>
    </source>
</evidence>
<evidence type="ECO:0000256" key="9">
    <source>
        <dbReference type="ARBA" id="ARBA00022857"/>
    </source>
</evidence>
<dbReference type="EC" id="3.5.4.26" evidence="12"/>
<evidence type="ECO:0000256" key="11">
    <source>
        <dbReference type="ARBA" id="ARBA00023268"/>
    </source>
</evidence>
<gene>
    <name evidence="14" type="primary">ribD</name>
    <name evidence="14" type="ORF">ABDB84_12725</name>
</gene>
<evidence type="ECO:0000256" key="8">
    <source>
        <dbReference type="ARBA" id="ARBA00022833"/>
    </source>
</evidence>
<evidence type="ECO:0000313" key="14">
    <source>
        <dbReference type="EMBL" id="MEN3069348.1"/>
    </source>
</evidence>
<evidence type="ECO:0000256" key="1">
    <source>
        <dbReference type="ARBA" id="ARBA00002151"/>
    </source>
</evidence>
<dbReference type="InterPro" id="IPR011549">
    <property type="entry name" value="RibD_C"/>
</dbReference>
<evidence type="ECO:0000256" key="12">
    <source>
        <dbReference type="PIRNR" id="PIRNR006769"/>
    </source>
</evidence>
<dbReference type="GO" id="GO:0008835">
    <property type="term" value="F:diaminohydroxyphosphoribosylaminopyrimidine deaminase activity"/>
    <property type="evidence" value="ECO:0007669"/>
    <property type="project" value="UniProtKB-EC"/>
</dbReference>
<comment type="pathway">
    <text evidence="3 12">Cofactor biosynthesis; riboflavin biosynthesis; 5-amino-6-(D-ribitylamino)uracil from GTP: step 3/4.</text>
</comment>
<dbReference type="RefSeq" id="WP_345920118.1">
    <property type="nucleotide sequence ID" value="NZ_JBDIVE010000006.1"/>
</dbReference>
<dbReference type="Gene3D" id="3.40.140.10">
    <property type="entry name" value="Cytidine Deaminase, domain 2"/>
    <property type="match status" value="1"/>
</dbReference>
<keyword evidence="10 12" id="KW-0560">Oxidoreductase</keyword>
<keyword evidence="6 12" id="KW-0686">Riboflavin biosynthesis</keyword>
<comment type="similarity">
    <text evidence="4 12">In the N-terminal section; belongs to the cytidine and deoxycytidylate deaminase family.</text>
</comment>